<dbReference type="EMBL" id="JAUSVB010000006">
    <property type="protein sequence ID" value="MDQ0375585.1"/>
    <property type="molecule type" value="Genomic_DNA"/>
</dbReference>
<feature type="compositionally biased region" description="Acidic residues" evidence="6">
    <location>
        <begin position="411"/>
        <end position="420"/>
    </location>
</feature>
<feature type="domain" description="Putative zinc-finger" evidence="10">
    <location>
        <begin position="200"/>
        <end position="234"/>
    </location>
</feature>
<dbReference type="CDD" id="cd06171">
    <property type="entry name" value="Sigma70_r4"/>
    <property type="match status" value="1"/>
</dbReference>
<keyword evidence="3" id="KW-0731">Sigma factor</keyword>
<dbReference type="Gene3D" id="1.10.1740.10">
    <property type="match status" value="1"/>
</dbReference>
<evidence type="ECO:0000313" key="12">
    <source>
        <dbReference type="Proteomes" id="UP001239626"/>
    </source>
</evidence>
<feature type="region of interest" description="Disordered" evidence="6">
    <location>
        <begin position="1203"/>
        <end position="1225"/>
    </location>
</feature>
<dbReference type="RefSeq" id="WP_307494385.1">
    <property type="nucleotide sequence ID" value="NZ_JAUSVB010000006.1"/>
</dbReference>
<organism evidence="11 12">
    <name type="scientific">Cellulomonas humilata</name>
    <dbReference type="NCBI Taxonomy" id="144055"/>
    <lineage>
        <taxon>Bacteria</taxon>
        <taxon>Bacillati</taxon>
        <taxon>Actinomycetota</taxon>
        <taxon>Actinomycetes</taxon>
        <taxon>Micrococcales</taxon>
        <taxon>Cellulomonadaceae</taxon>
        <taxon>Cellulomonas</taxon>
    </lineage>
</organism>
<dbReference type="PANTHER" id="PTHR43133">
    <property type="entry name" value="RNA POLYMERASE ECF-TYPE SIGMA FACTO"/>
    <property type="match status" value="1"/>
</dbReference>
<dbReference type="InterPro" id="IPR014284">
    <property type="entry name" value="RNA_pol_sigma-70_dom"/>
</dbReference>
<keyword evidence="2" id="KW-0805">Transcription regulation</keyword>
<dbReference type="Gene3D" id="1.10.10.10">
    <property type="entry name" value="Winged helix-like DNA-binding domain superfamily/Winged helix DNA-binding domain"/>
    <property type="match status" value="1"/>
</dbReference>
<dbReference type="InterPro" id="IPR007627">
    <property type="entry name" value="RNA_pol_sigma70_r2"/>
</dbReference>
<dbReference type="InterPro" id="IPR013325">
    <property type="entry name" value="RNA_pol_sigma_r2"/>
</dbReference>
<accession>A0ABU0EJW7</accession>
<gene>
    <name evidence="11" type="ORF">J2X26_003923</name>
</gene>
<dbReference type="InterPro" id="IPR013249">
    <property type="entry name" value="RNA_pol_sigma70_r4_t2"/>
</dbReference>
<reference evidence="11 12" key="1">
    <citation type="submission" date="2023-07" db="EMBL/GenBank/DDBJ databases">
        <title>Sorghum-associated microbial communities from plants grown in Nebraska, USA.</title>
        <authorList>
            <person name="Schachtman D."/>
        </authorList>
    </citation>
    <scope>NUCLEOTIDE SEQUENCE [LARGE SCALE GENOMIC DNA]</scope>
    <source>
        <strain evidence="11 12">BE332</strain>
    </source>
</reference>
<dbReference type="SUPFAM" id="SSF88946">
    <property type="entry name" value="Sigma2 domain of RNA polymerase sigma factors"/>
    <property type="match status" value="1"/>
</dbReference>
<protein>
    <submittedName>
        <fullName evidence="11">RNA polymerase sigma factor (Sigma-70 family)</fullName>
    </submittedName>
</protein>
<dbReference type="Pfam" id="PF08281">
    <property type="entry name" value="Sigma70_r4_2"/>
    <property type="match status" value="1"/>
</dbReference>
<dbReference type="InterPro" id="IPR001434">
    <property type="entry name" value="OmcB-like_DUF11"/>
</dbReference>
<evidence type="ECO:0000259" key="10">
    <source>
        <dbReference type="Pfam" id="PF13490"/>
    </source>
</evidence>
<keyword evidence="12" id="KW-1185">Reference proteome</keyword>
<evidence type="ECO:0000259" key="8">
    <source>
        <dbReference type="Pfam" id="PF04542"/>
    </source>
</evidence>
<dbReference type="Pfam" id="PF04542">
    <property type="entry name" value="Sigma70_r2"/>
    <property type="match status" value="1"/>
</dbReference>
<evidence type="ECO:0000256" key="6">
    <source>
        <dbReference type="SAM" id="MobiDB-lite"/>
    </source>
</evidence>
<keyword evidence="5" id="KW-0804">Transcription</keyword>
<comment type="similarity">
    <text evidence="1">Belongs to the sigma-70 factor family. ECF subfamily.</text>
</comment>
<dbReference type="InterPro" id="IPR036388">
    <property type="entry name" value="WH-like_DNA-bd_sf"/>
</dbReference>
<dbReference type="PANTHER" id="PTHR43133:SF8">
    <property type="entry name" value="RNA POLYMERASE SIGMA FACTOR HI_1459-RELATED"/>
    <property type="match status" value="1"/>
</dbReference>
<feature type="domain" description="RNA polymerase sigma factor 70 region 4 type 2" evidence="9">
    <location>
        <begin position="133"/>
        <end position="181"/>
    </location>
</feature>
<sequence length="1292" mass="127771">MSASTQLDSGVTGDAELIASARSGDAAAIGALYERHAGAAWVVARQYSDSPEDADDVVADSFTAVFGAIERGNGPESAFRAYLFTVVRRVAGLRREKNRRVQPTDDIAVLEAGTALAGTAEEPALAGFERGVVARAFHSLPERWQAVLWHTEVEGLTPAEIAPILGLTANGVAALAYRAREGLRQAYLQQHLQDPLDEGCRSVAGKLGAYVRGGLGTRETAQVEAHLEDCGTCRGLLLELGDVNHGMRAVIAPLVLGLLGLGALGAALPVGGGLAAGAAAAAAAGVGGAGAGAGGAAAGGTAGAGAAATGTVTAVGAGAAGGAAAAGGVAAFLAAIPLGAAAVVVGGVALAAVAAVAISNLFGSPDDATVAAPEPTVSESASSTPEPTPSAEAVVTPQPTDIPTPEPSDLPTDDDVVVDDEDDSADLAGDVTADAPAATVTTPAPPVVPAVPPAPAPASVSIDVPPGGLTLEAGLGGQELVVGLLNSGGTAATDLVAEVTLPDGVALDGIAAAALDGLAGGRFAVMGAAGWLCADGAGAGVTIARCTLDRLPAMSTSTLVLRVSIDESFDRADGEIGLRVQGVGIDYVAPPIKVAIAPSPARLALRSVPTTVPLVNGRTRQLDLPVANMGGTGVAAGAGTVTVHLPTGVTGAAVPGSTWLCTGASPLTCHPAAVPARADAPLSLLLTSAPTGVPTSGLLAVELAPSGRLVSETVTMPFTVQRPAALAISGQSAATVAVGSPASVPLSVSNTGELPAQGVTVTLSRPAGVGFGSPAVVPGTWTCSDASASAVECTTGVIDAGATLDLPVNLEAVTGSFGAVGTVTASAQAPDADPAAAFGIAVDATAPVLTLDDGDPHVWLGGGTGTASFTVRASGADAESTRATLRLPINLRAVLAAASSPPNACTASPDERTVVCDLKTVTAGSTVQVLVGIRAVGSAQGTASVAVEAVGASAQSQSSVQTSSAGLDVRGSFTRADVTEIGAPLLSCSLTVYACASAIEKGDRDNNALTMVPLDDAPPPPGTPRGKVPVSSTAQLDVPKGRKILFAGLYWSANIGPRDTWSGSRELARLRGPGGTYVDVAGKVLAEPTDNASRQYYQSFADVTDLVAARGPGAWSVADVAVSATATDQDRTYYAGWSLVVVFADPESDASVTVYDGGQWIGTSAVPTAFEFAAEAGTAARIGVVAWEGDRTGTGDRLVLGDTCGSGGTTQRPLRPTRWDGSNGSDNNAFDSTATGWRASNSLGTDAKGFGEVTLACDVSSLTATTAGDQYLIGAITLRSTPVPAIDDESVG</sequence>
<dbReference type="InterPro" id="IPR039425">
    <property type="entry name" value="RNA_pol_sigma-70-like"/>
</dbReference>
<evidence type="ECO:0000256" key="2">
    <source>
        <dbReference type="ARBA" id="ARBA00023015"/>
    </source>
</evidence>
<evidence type="ECO:0000259" key="9">
    <source>
        <dbReference type="Pfam" id="PF08281"/>
    </source>
</evidence>
<evidence type="ECO:0000256" key="4">
    <source>
        <dbReference type="ARBA" id="ARBA00023125"/>
    </source>
</evidence>
<feature type="region of interest" description="Disordered" evidence="6">
    <location>
        <begin position="1011"/>
        <end position="1031"/>
    </location>
</feature>
<dbReference type="Pfam" id="PF01345">
    <property type="entry name" value="DUF11"/>
    <property type="match status" value="1"/>
</dbReference>
<dbReference type="InterPro" id="IPR027383">
    <property type="entry name" value="Znf_put"/>
</dbReference>
<dbReference type="Pfam" id="PF13490">
    <property type="entry name" value="zf-HC2"/>
    <property type="match status" value="1"/>
</dbReference>
<feature type="domain" description="DUF11" evidence="7">
    <location>
        <begin position="732"/>
        <end position="834"/>
    </location>
</feature>
<feature type="region of interest" description="Disordered" evidence="6">
    <location>
        <begin position="370"/>
        <end position="420"/>
    </location>
</feature>
<dbReference type="Gene3D" id="1.10.10.1320">
    <property type="entry name" value="Anti-sigma factor, zinc-finger domain"/>
    <property type="match status" value="1"/>
</dbReference>
<comment type="caution">
    <text evidence="11">The sequence shown here is derived from an EMBL/GenBank/DDBJ whole genome shotgun (WGS) entry which is preliminary data.</text>
</comment>
<evidence type="ECO:0000259" key="7">
    <source>
        <dbReference type="Pfam" id="PF01345"/>
    </source>
</evidence>
<keyword evidence="4" id="KW-0238">DNA-binding</keyword>
<evidence type="ECO:0000256" key="1">
    <source>
        <dbReference type="ARBA" id="ARBA00010641"/>
    </source>
</evidence>
<name>A0ABU0EJW7_9CELL</name>
<dbReference type="SUPFAM" id="SSF88659">
    <property type="entry name" value="Sigma3 and sigma4 domains of RNA polymerase sigma factors"/>
    <property type="match status" value="1"/>
</dbReference>
<feature type="domain" description="RNA polymerase sigma-70 region 2" evidence="8">
    <location>
        <begin position="32"/>
        <end position="97"/>
    </location>
</feature>
<dbReference type="InterPro" id="IPR013324">
    <property type="entry name" value="RNA_pol_sigma_r3/r4-like"/>
</dbReference>
<dbReference type="Proteomes" id="UP001239626">
    <property type="component" value="Unassembled WGS sequence"/>
</dbReference>
<evidence type="ECO:0000313" key="11">
    <source>
        <dbReference type="EMBL" id="MDQ0375585.1"/>
    </source>
</evidence>
<evidence type="ECO:0000256" key="3">
    <source>
        <dbReference type="ARBA" id="ARBA00023082"/>
    </source>
</evidence>
<feature type="compositionally biased region" description="Low complexity" evidence="6">
    <location>
        <begin position="371"/>
        <end position="393"/>
    </location>
</feature>
<dbReference type="InterPro" id="IPR041916">
    <property type="entry name" value="Anti_sigma_zinc_sf"/>
</dbReference>
<dbReference type="NCBIfam" id="TIGR02937">
    <property type="entry name" value="sigma70-ECF"/>
    <property type="match status" value="1"/>
</dbReference>
<evidence type="ECO:0000256" key="5">
    <source>
        <dbReference type="ARBA" id="ARBA00023163"/>
    </source>
</evidence>
<proteinExistence type="inferred from homology"/>